<accession>A0A1L0AI01</accession>
<organism evidence="1 2">
    <name type="scientific">Moritella viscosa</name>
    <dbReference type="NCBI Taxonomy" id="80854"/>
    <lineage>
        <taxon>Bacteria</taxon>
        <taxon>Pseudomonadati</taxon>
        <taxon>Pseudomonadota</taxon>
        <taxon>Gammaproteobacteria</taxon>
        <taxon>Alteromonadales</taxon>
        <taxon>Moritellaceae</taxon>
        <taxon>Moritella</taxon>
    </lineage>
</organism>
<gene>
    <name evidence="1" type="ORF">NVI5450_4313</name>
</gene>
<dbReference type="AlphaFoldDB" id="A0A1L0AI01"/>
<name>A0A1L0AI01_9GAMM</name>
<dbReference type="Proteomes" id="UP000183794">
    <property type="component" value="Unassembled WGS sequence"/>
</dbReference>
<dbReference type="InterPro" id="IPR021730">
    <property type="entry name" value="YdbH"/>
</dbReference>
<reference evidence="1 2" key="1">
    <citation type="submission" date="2016-11" db="EMBL/GenBank/DDBJ databases">
        <authorList>
            <person name="Jaros S."/>
            <person name="Januszkiewicz K."/>
            <person name="Wedrychowicz H."/>
        </authorList>
    </citation>
    <scope>NUCLEOTIDE SEQUENCE [LARGE SCALE GENOMIC DNA]</scope>
    <source>
        <strain evidence="1">NVI 5450</strain>
    </source>
</reference>
<proteinExistence type="predicted"/>
<evidence type="ECO:0000313" key="2">
    <source>
        <dbReference type="Proteomes" id="UP000183794"/>
    </source>
</evidence>
<dbReference type="Pfam" id="PF11739">
    <property type="entry name" value="YdbH-like"/>
    <property type="match status" value="1"/>
</dbReference>
<protein>
    <submittedName>
        <fullName evidence="1">Uncharacterized protein</fullName>
    </submittedName>
</protein>
<sequence length="835" mass="93340">MFILVLLSVAIMFTYRERIIMKISNHFSIPYGVKVAQLHGLTIKFDMQQPFFIDKIMLEQIKLNVDYLQFEQATQDPNTDQVGIKVVTVAPILPALPDWIPDLHIENVTVQGTHLPPLPDISKAQRLSLSDLNWEQLDLNVVVFKGVDFRYADSNADGNTEFGFSVWQQDQRVLQAKLNYVLKETNNTDSRNLLKVQLNTDLSKLSARVNHALPAFNSEIYGIARLDVEVDLQQMERIALRLSLTDGAVSYDKKKLVENADFSVDTELVLDDKAWLPERVKLNITDIAPIMLTAKTCASFTTLLSVDKSVCQPFSNNASPTLAPIVITPELPLSLQVGIQEHDITRWIVEAKQAAIKVMMSNNSLAVKADTLLLTPESWQSSWSLAIITNSSYFSDLNVPFQVTSKGHVEVKPTDTSISTKLIVNSATLTAHKFKYSDMSSENIKVSLLDAMTVNIEKNSVLPFDFSLSTVSFNNQYQHEYKIDRFTAQHRGHFNSQALSVNSNWQLDDVVMKSTNTATLLNLTPYKIAGYWLYPQQAMPSLVTDKYPLPVGLYLPGLVENRLDYQLMLEEQQSYLTASMSGKITANSSTFNDITATDINANWRCKIEADKPDLVASLNTDCLINSNVTSVDMGLVATNVNFTGLVRFANEQLQVVIDNASANVFSGTVSLSPLLITDFDHIVGQVRVRNLSLTEVIELYQVPGVKVTGLLKADLPFVAKGRAVSIIDGTIEQQGIGGVIQIKDNATIDQLKLTQPQLLYALELLENLHYDSLHSDVNFKPSGETKLTINIKGRNPGVERPIEFNYSHEENILQLFRSLRINDAMYDALDKMNNP</sequence>
<evidence type="ECO:0000313" key="1">
    <source>
        <dbReference type="EMBL" id="SGZ16413.1"/>
    </source>
</evidence>
<dbReference type="EMBL" id="FPLD01000129">
    <property type="protein sequence ID" value="SGZ16413.1"/>
    <property type="molecule type" value="Genomic_DNA"/>
</dbReference>